<organism evidence="1 2">
    <name type="scientific">Entomophthora muscae</name>
    <dbReference type="NCBI Taxonomy" id="34485"/>
    <lineage>
        <taxon>Eukaryota</taxon>
        <taxon>Fungi</taxon>
        <taxon>Fungi incertae sedis</taxon>
        <taxon>Zoopagomycota</taxon>
        <taxon>Entomophthoromycotina</taxon>
        <taxon>Entomophthoromycetes</taxon>
        <taxon>Entomophthorales</taxon>
        <taxon>Entomophthoraceae</taxon>
        <taxon>Entomophthora</taxon>
    </lineage>
</organism>
<accession>A0ACC2S5P0</accession>
<dbReference type="EMBL" id="QTSX02005774">
    <property type="protein sequence ID" value="KAJ9057684.1"/>
    <property type="molecule type" value="Genomic_DNA"/>
</dbReference>
<proteinExistence type="predicted"/>
<evidence type="ECO:0000313" key="2">
    <source>
        <dbReference type="Proteomes" id="UP001165960"/>
    </source>
</evidence>
<comment type="caution">
    <text evidence="1">The sequence shown here is derived from an EMBL/GenBank/DDBJ whole genome shotgun (WGS) entry which is preliminary data.</text>
</comment>
<gene>
    <name evidence="1" type="ORF">DSO57_1020275</name>
</gene>
<keyword evidence="2" id="KW-1185">Reference proteome</keyword>
<evidence type="ECO:0000313" key="1">
    <source>
        <dbReference type="EMBL" id="KAJ9057684.1"/>
    </source>
</evidence>
<dbReference type="Proteomes" id="UP001165960">
    <property type="component" value="Unassembled WGS sequence"/>
</dbReference>
<name>A0ACC2S5P0_9FUNG</name>
<protein>
    <submittedName>
        <fullName evidence="1">Uncharacterized protein</fullName>
    </submittedName>
</protein>
<reference evidence="1" key="1">
    <citation type="submission" date="2022-04" db="EMBL/GenBank/DDBJ databases">
        <title>Genome of the entomopathogenic fungus Entomophthora muscae.</title>
        <authorList>
            <person name="Elya C."/>
            <person name="Lovett B.R."/>
            <person name="Lee E."/>
            <person name="Macias A.M."/>
            <person name="Hajek A.E."/>
            <person name="De Bivort B.L."/>
            <person name="Kasson M.T."/>
            <person name="De Fine Licht H.H."/>
            <person name="Stajich J.E."/>
        </authorList>
    </citation>
    <scope>NUCLEOTIDE SEQUENCE</scope>
    <source>
        <strain evidence="1">Berkeley</strain>
    </source>
</reference>
<sequence>MKVLKKASLRVVIKGAEHTKAERTILEEVQHPFIVKLFYAFQTSQCLYLILDYVPGGELFFHMANERMFPEDVAIHYSAQLVLALEHLHGLGIIYRDLKPENCLLDRFGNIVLTDFGLSKVKLDEKNHYKTNTICGTTEYMAPEILCEQSYDATVDWWSLGVIIYDMLTGSPPFRGNNRKKVMDIIMKTKLRLPNYLTPAAKDLLGKLLKKTPSVRLGSSQKGGVKAIKSHSFFRKINWDDLYNKKNIPPIVPVIISTDDLSNFDTQFTTLPISESPDHDAQSPIAKAAESQVPSTGTSFHGFSYVAPSAFLHGRANKNSDSLISNPE</sequence>